<keyword evidence="3" id="KW-1185">Reference proteome</keyword>
<dbReference type="EMBL" id="JACCJC010000024">
    <property type="protein sequence ID" value="KAF6235567.1"/>
    <property type="molecule type" value="Genomic_DNA"/>
</dbReference>
<dbReference type="RefSeq" id="XP_037164935.1">
    <property type="nucleotide sequence ID" value="XM_037308161.1"/>
</dbReference>
<dbReference type="Proteomes" id="UP000578531">
    <property type="component" value="Unassembled WGS sequence"/>
</dbReference>
<reference evidence="2 3" key="1">
    <citation type="journal article" date="2020" name="Genomics">
        <title>Complete, high-quality genomes from long-read metagenomic sequencing of two wolf lichen thalli reveals enigmatic genome architecture.</title>
        <authorList>
            <person name="McKenzie S.K."/>
            <person name="Walston R.F."/>
            <person name="Allen J.L."/>
        </authorList>
    </citation>
    <scope>NUCLEOTIDE SEQUENCE [LARGE SCALE GENOMIC DNA]</scope>
    <source>
        <strain evidence="2">WasteWater2</strain>
    </source>
</reference>
<evidence type="ECO:0000313" key="3">
    <source>
        <dbReference type="Proteomes" id="UP000578531"/>
    </source>
</evidence>
<dbReference type="PANTHER" id="PTHR12475:SF4">
    <property type="entry name" value="PROTEIN THEM6"/>
    <property type="match status" value="1"/>
</dbReference>
<evidence type="ECO:0000313" key="2">
    <source>
        <dbReference type="EMBL" id="KAF6235567.1"/>
    </source>
</evidence>
<name>A0A8H6FVN2_9LECA</name>
<dbReference type="Gene3D" id="3.10.129.10">
    <property type="entry name" value="Hotdog Thioesterase"/>
    <property type="match status" value="1"/>
</dbReference>
<proteinExistence type="inferred from homology"/>
<dbReference type="OrthoDB" id="265761at2759"/>
<dbReference type="InterPro" id="IPR029069">
    <property type="entry name" value="HotDog_dom_sf"/>
</dbReference>
<comment type="similarity">
    <text evidence="1">Belongs to the lcsJ thioesterase family.</text>
</comment>
<gene>
    <name evidence="2" type="ORF">HO173_006250</name>
</gene>
<dbReference type="Pfam" id="PF13279">
    <property type="entry name" value="4HBT_2"/>
    <property type="match status" value="1"/>
</dbReference>
<dbReference type="GeneID" id="59287911"/>
<organism evidence="2 3">
    <name type="scientific">Letharia columbiana</name>
    <dbReference type="NCBI Taxonomy" id="112416"/>
    <lineage>
        <taxon>Eukaryota</taxon>
        <taxon>Fungi</taxon>
        <taxon>Dikarya</taxon>
        <taxon>Ascomycota</taxon>
        <taxon>Pezizomycotina</taxon>
        <taxon>Lecanoromycetes</taxon>
        <taxon>OSLEUM clade</taxon>
        <taxon>Lecanoromycetidae</taxon>
        <taxon>Lecanorales</taxon>
        <taxon>Lecanorineae</taxon>
        <taxon>Parmeliaceae</taxon>
        <taxon>Letharia</taxon>
    </lineage>
</organism>
<dbReference type="CDD" id="cd00586">
    <property type="entry name" value="4HBT"/>
    <property type="match status" value="1"/>
</dbReference>
<comment type="caution">
    <text evidence="2">The sequence shown here is derived from an EMBL/GenBank/DDBJ whole genome shotgun (WGS) entry which is preliminary data.</text>
</comment>
<dbReference type="PANTHER" id="PTHR12475">
    <property type="match status" value="1"/>
</dbReference>
<dbReference type="SUPFAM" id="SSF54637">
    <property type="entry name" value="Thioesterase/thiol ester dehydrase-isomerase"/>
    <property type="match status" value="1"/>
</dbReference>
<dbReference type="InterPro" id="IPR051490">
    <property type="entry name" value="THEM6_lcsJ_thioesterase"/>
</dbReference>
<protein>
    <submittedName>
        <fullName evidence="2">Uncharacterized protein</fullName>
    </submittedName>
</protein>
<accession>A0A8H6FVN2</accession>
<sequence>MASQFFPSLITIFLLDFLQKDFAWKLTVLALFVTDIKTFPLVWHIRLLNALRFVLPCQRAEPGPTPNCIFKPLVTSSHCSLSEIDFNWHKSNSTYYSDLDIARTHLLCTLFSVGIDRARHKHGNGIINLRKDSFTIKLGAVKCSFRREIRPYERYEMWTRVLSWETKWLYTITHFVRKDPKSKGTTVCATAISQCVFKSGRRTIPPEVMLRTSGLWPHEIFPRPILPVAAAHHHTLNEVTGQAGIEDSHKHQYALDTLRQSDSVDGDGWIGSQKVTNMQTGGCTSEMIENERRRGMGTVNGGDLDDLEQDFFADVDLLGRHFDL</sequence>
<dbReference type="AlphaFoldDB" id="A0A8H6FVN2"/>
<evidence type="ECO:0000256" key="1">
    <source>
        <dbReference type="ARBA" id="ARBA00038476"/>
    </source>
</evidence>